<gene>
    <name evidence="2" type="ORF">IV64_GL001015</name>
</gene>
<evidence type="ECO:0000313" key="2">
    <source>
        <dbReference type="EMBL" id="KRO14615.1"/>
    </source>
</evidence>
<dbReference type="PATRIC" id="fig|942150.3.peg.1045"/>
<feature type="transmembrane region" description="Helical" evidence="1">
    <location>
        <begin position="12"/>
        <end position="28"/>
    </location>
</feature>
<feature type="transmembrane region" description="Helical" evidence="1">
    <location>
        <begin position="80"/>
        <end position="100"/>
    </location>
</feature>
<feature type="transmembrane region" description="Helical" evidence="1">
    <location>
        <begin position="159"/>
        <end position="179"/>
    </location>
</feature>
<feature type="transmembrane region" description="Helical" evidence="1">
    <location>
        <begin position="320"/>
        <end position="344"/>
    </location>
</feature>
<dbReference type="Proteomes" id="UP000051783">
    <property type="component" value="Unassembled WGS sequence"/>
</dbReference>
<keyword evidence="1" id="KW-1133">Transmembrane helix</keyword>
<sequence length="363" mass="41651">MMTEKQFYHVQRAVLILAVGLIVFGYTGPNGVFNFLEQAPDIFFYPQLIIATVTTAGSSLLMMALGAQQLRQPRYTFARLIRLILFIVGGVTLFSFVFYVEEVFLTKVVIRFSFSGYLATLAEAPDSFYYVIYETLGFFVTLPLLRILAAHVRTMDIKYLFWIQLVFIGLIPILLYYTGVTTISITPPIAITNGCYFTLMGFWLSQRDFIRRITREQLLVAWLLTFCCYAVMISTIMYQANFDRDYDLIGNLPFSQTLQAIPCLTVWVTIATKVLNRTKLKAPRKNNFVKMSYAVLLMTGVVLSPLQFISQGLRPFIGIWWSGLVWVLCTLILSYVIVIGLQYVPWFQKFFPNLFYNPTINKG</sequence>
<keyword evidence="1" id="KW-0812">Transmembrane</keyword>
<feature type="transmembrane region" description="Helical" evidence="1">
    <location>
        <begin position="258"/>
        <end position="276"/>
    </location>
</feature>
<comment type="caution">
    <text evidence="2">The sequence shown here is derived from an EMBL/GenBank/DDBJ whole genome shotgun (WGS) entry which is preliminary data.</text>
</comment>
<evidence type="ECO:0000256" key="1">
    <source>
        <dbReference type="SAM" id="Phobius"/>
    </source>
</evidence>
<accession>A0A0R2MLT5</accession>
<name>A0A0R2MLT5_9LACO</name>
<evidence type="ECO:0000313" key="3">
    <source>
        <dbReference type="Proteomes" id="UP000051783"/>
    </source>
</evidence>
<feature type="transmembrane region" description="Helical" evidence="1">
    <location>
        <begin position="48"/>
        <end position="68"/>
    </location>
</feature>
<proteinExistence type="predicted"/>
<keyword evidence="3" id="KW-1185">Reference proteome</keyword>
<dbReference type="AlphaFoldDB" id="A0A0R2MLT5"/>
<dbReference type="EMBL" id="JQCL01000011">
    <property type="protein sequence ID" value="KRO14615.1"/>
    <property type="molecule type" value="Genomic_DNA"/>
</dbReference>
<feature type="transmembrane region" description="Helical" evidence="1">
    <location>
        <begin position="217"/>
        <end position="238"/>
    </location>
</feature>
<keyword evidence="1" id="KW-0472">Membrane</keyword>
<dbReference type="RefSeq" id="WP_237757288.1">
    <property type="nucleotide sequence ID" value="NZ_JQCL01000011.1"/>
</dbReference>
<feature type="transmembrane region" description="Helical" evidence="1">
    <location>
        <begin position="127"/>
        <end position="147"/>
    </location>
</feature>
<protein>
    <submittedName>
        <fullName evidence="2">Polysaccharide biosynthesis protein</fullName>
    </submittedName>
</protein>
<dbReference type="STRING" id="942150.IV64_GL001015"/>
<feature type="transmembrane region" description="Helical" evidence="1">
    <location>
        <begin position="185"/>
        <end position="205"/>
    </location>
</feature>
<feature type="transmembrane region" description="Helical" evidence="1">
    <location>
        <begin position="288"/>
        <end position="308"/>
    </location>
</feature>
<reference evidence="2 3" key="1">
    <citation type="journal article" date="2015" name="Genome Announc.">
        <title>Expanding the biotechnology potential of lactobacilli through comparative genomics of 213 strains and associated genera.</title>
        <authorList>
            <person name="Sun Z."/>
            <person name="Harris H.M."/>
            <person name="McCann A."/>
            <person name="Guo C."/>
            <person name="Argimon S."/>
            <person name="Zhang W."/>
            <person name="Yang X."/>
            <person name="Jeffery I.B."/>
            <person name="Cooney J.C."/>
            <person name="Kagawa T.F."/>
            <person name="Liu W."/>
            <person name="Song Y."/>
            <person name="Salvetti E."/>
            <person name="Wrobel A."/>
            <person name="Rasinkangas P."/>
            <person name="Parkhill J."/>
            <person name="Rea M.C."/>
            <person name="O'Sullivan O."/>
            <person name="Ritari J."/>
            <person name="Douillard F.P."/>
            <person name="Paul Ross R."/>
            <person name="Yang R."/>
            <person name="Briner A.E."/>
            <person name="Felis G.E."/>
            <person name="de Vos W.M."/>
            <person name="Barrangou R."/>
            <person name="Klaenhammer T.R."/>
            <person name="Caufield P.W."/>
            <person name="Cui Y."/>
            <person name="Zhang H."/>
            <person name="O'Toole P.W."/>
        </authorList>
    </citation>
    <scope>NUCLEOTIDE SEQUENCE [LARGE SCALE GENOMIC DNA]</scope>
    <source>
        <strain evidence="2 3">LMG 26013</strain>
    </source>
</reference>
<organism evidence="2 3">
    <name type="scientific">Lactiplantibacillus xiangfangensis</name>
    <dbReference type="NCBI Taxonomy" id="942150"/>
    <lineage>
        <taxon>Bacteria</taxon>
        <taxon>Bacillati</taxon>
        <taxon>Bacillota</taxon>
        <taxon>Bacilli</taxon>
        <taxon>Lactobacillales</taxon>
        <taxon>Lactobacillaceae</taxon>
        <taxon>Lactiplantibacillus</taxon>
    </lineage>
</organism>